<gene>
    <name evidence="1" type="ORF">VM1G_11075</name>
</gene>
<protein>
    <submittedName>
        <fullName evidence="1">Uncharacterized protein</fullName>
    </submittedName>
</protein>
<dbReference type="Proteomes" id="UP000078559">
    <property type="component" value="Unassembled WGS sequence"/>
</dbReference>
<organism evidence="1 2">
    <name type="scientific">Cytospora mali</name>
    <name type="common">Apple Valsa canker fungus</name>
    <name type="synonym">Valsa mali</name>
    <dbReference type="NCBI Taxonomy" id="578113"/>
    <lineage>
        <taxon>Eukaryota</taxon>
        <taxon>Fungi</taxon>
        <taxon>Dikarya</taxon>
        <taxon>Ascomycota</taxon>
        <taxon>Pezizomycotina</taxon>
        <taxon>Sordariomycetes</taxon>
        <taxon>Sordariomycetidae</taxon>
        <taxon>Diaporthales</taxon>
        <taxon>Cytosporaceae</taxon>
        <taxon>Cytospora</taxon>
    </lineage>
</organism>
<proteinExistence type="predicted"/>
<accession>A0A194VJW6</accession>
<dbReference type="EMBL" id="KN796126">
    <property type="protein sequence ID" value="KUI64268.1"/>
    <property type="molecule type" value="Genomic_DNA"/>
</dbReference>
<reference evidence="1" key="1">
    <citation type="submission" date="2014-12" db="EMBL/GenBank/DDBJ databases">
        <title>Genome Sequence of Valsa Canker Pathogens Uncovers a Specific Adaption of Colonization on Woody Bark.</title>
        <authorList>
            <person name="Yin Z."/>
            <person name="Liu H."/>
            <person name="Gao X."/>
            <person name="Li Z."/>
            <person name="Song N."/>
            <person name="Ke X."/>
            <person name="Dai Q."/>
            <person name="Wu Y."/>
            <person name="Sun Y."/>
            <person name="Xu J.-R."/>
            <person name="Kang Z.K."/>
            <person name="Wang L."/>
            <person name="Huang L."/>
        </authorList>
    </citation>
    <scope>NUCLEOTIDE SEQUENCE [LARGE SCALE GENOMIC DNA]</scope>
    <source>
        <strain evidence="1">03-8</strain>
    </source>
</reference>
<name>A0A194VJW6_CYTMA</name>
<evidence type="ECO:0000313" key="1">
    <source>
        <dbReference type="EMBL" id="KUI64268.1"/>
    </source>
</evidence>
<keyword evidence="2" id="KW-1185">Reference proteome</keyword>
<sequence length="127" mass="13987">MDRTQTQHEINSAREADMFLADNTVHRSSLSAEDMGERLALSLAAITAADDSQGIISIENMMEIDSATLKEFIQPPKKGHDLLMVQHSAGGENFSHLYIARSATFGIPECPEPVQEPSQVEIDTLFQ</sequence>
<dbReference type="AlphaFoldDB" id="A0A194VJW6"/>
<evidence type="ECO:0000313" key="2">
    <source>
        <dbReference type="Proteomes" id="UP000078559"/>
    </source>
</evidence>